<dbReference type="InterPro" id="IPR014349">
    <property type="entry name" value="Rieske_Fe-S_prot"/>
</dbReference>
<feature type="transmembrane region" description="Helical" evidence="20">
    <location>
        <begin position="56"/>
        <end position="79"/>
    </location>
</feature>
<evidence type="ECO:0000259" key="21">
    <source>
        <dbReference type="PROSITE" id="PS51296"/>
    </source>
</evidence>
<keyword evidence="12 20" id="KW-1133">Transmembrane helix</keyword>
<evidence type="ECO:0000256" key="13">
    <source>
        <dbReference type="ARBA" id="ARBA00023002"/>
    </source>
</evidence>
<keyword evidence="8 20" id="KW-0812">Transmembrane</keyword>
<evidence type="ECO:0000256" key="2">
    <source>
        <dbReference type="ARBA" id="ARBA00004651"/>
    </source>
</evidence>
<dbReference type="GO" id="GO:0016705">
    <property type="term" value="F:oxidoreductase activity, acting on paired donors, with incorporation or reduction of molecular oxygen"/>
    <property type="evidence" value="ECO:0007669"/>
    <property type="project" value="UniProtKB-ARBA"/>
</dbReference>
<evidence type="ECO:0000256" key="16">
    <source>
        <dbReference type="ARBA" id="ARBA00023136"/>
    </source>
</evidence>
<evidence type="ECO:0000256" key="18">
    <source>
        <dbReference type="ARBA" id="ARBA00029586"/>
    </source>
</evidence>
<dbReference type="EMBL" id="SLXQ01000002">
    <property type="protein sequence ID" value="TCP55098.1"/>
    <property type="molecule type" value="Genomic_DNA"/>
</dbReference>
<keyword evidence="7" id="KW-0679">Respiratory chain</keyword>
<dbReference type="PANTHER" id="PTHR10134">
    <property type="entry name" value="CYTOCHROME B-C1 COMPLEX SUBUNIT RIESKE, MITOCHONDRIAL"/>
    <property type="match status" value="1"/>
</dbReference>
<dbReference type="RefSeq" id="WP_132876469.1">
    <property type="nucleotide sequence ID" value="NZ_SLXQ01000002.1"/>
</dbReference>
<dbReference type="GO" id="GO:0051537">
    <property type="term" value="F:2 iron, 2 sulfur cluster binding"/>
    <property type="evidence" value="ECO:0007669"/>
    <property type="project" value="UniProtKB-KW"/>
</dbReference>
<feature type="transmembrane region" description="Helical" evidence="20">
    <location>
        <begin position="169"/>
        <end position="189"/>
    </location>
</feature>
<gene>
    <name evidence="22" type="ORF">EV191_102310</name>
</gene>
<comment type="caution">
    <text evidence="22">The sequence shown here is derived from an EMBL/GenBank/DDBJ whole genome shotgun (WGS) entry which is preliminary data.</text>
</comment>
<feature type="transmembrane region" description="Helical" evidence="20">
    <location>
        <begin position="99"/>
        <end position="118"/>
    </location>
</feature>
<keyword evidence="13" id="KW-0560">Oxidoreductase</keyword>
<keyword evidence="15" id="KW-0411">Iron-sulfur</keyword>
<dbReference type="SUPFAM" id="SSF50022">
    <property type="entry name" value="ISP domain"/>
    <property type="match status" value="1"/>
</dbReference>
<keyword evidence="11" id="KW-0249">Electron transport</keyword>
<evidence type="ECO:0000256" key="12">
    <source>
        <dbReference type="ARBA" id="ARBA00022989"/>
    </source>
</evidence>
<keyword evidence="17" id="KW-1015">Disulfide bond</keyword>
<evidence type="ECO:0000256" key="3">
    <source>
        <dbReference type="ARBA" id="ARBA00010651"/>
    </source>
</evidence>
<evidence type="ECO:0000256" key="14">
    <source>
        <dbReference type="ARBA" id="ARBA00023004"/>
    </source>
</evidence>
<keyword evidence="16 20" id="KW-0472">Membrane</keyword>
<keyword evidence="14" id="KW-0408">Iron</keyword>
<keyword evidence="23" id="KW-1185">Reference proteome</keyword>
<protein>
    <recommendedName>
        <fullName evidence="4">Cytochrome bc1 complex Rieske iron-sulfur subunit</fullName>
    </recommendedName>
    <alternativeName>
        <fullName evidence="18">Cytochrome bc1 reductase complex subunit QcrA</fullName>
    </alternativeName>
    <alternativeName>
        <fullName evidence="19">Rieske iron-sulfur protein</fullName>
    </alternativeName>
</protein>
<keyword evidence="10" id="KW-0479">Metal-binding</keyword>
<evidence type="ECO:0000313" key="22">
    <source>
        <dbReference type="EMBL" id="TCP55098.1"/>
    </source>
</evidence>
<keyword evidence="5" id="KW-0813">Transport</keyword>
<dbReference type="GO" id="GO:0005886">
    <property type="term" value="C:plasma membrane"/>
    <property type="evidence" value="ECO:0007669"/>
    <property type="project" value="UniProtKB-SubCell"/>
</dbReference>
<evidence type="ECO:0000256" key="8">
    <source>
        <dbReference type="ARBA" id="ARBA00022692"/>
    </source>
</evidence>
<organism evidence="22 23">
    <name type="scientific">Tamaricihabitans halophyticus</name>
    <dbReference type="NCBI Taxonomy" id="1262583"/>
    <lineage>
        <taxon>Bacteria</taxon>
        <taxon>Bacillati</taxon>
        <taxon>Actinomycetota</taxon>
        <taxon>Actinomycetes</taxon>
        <taxon>Pseudonocardiales</taxon>
        <taxon>Pseudonocardiaceae</taxon>
        <taxon>Tamaricihabitans</taxon>
    </lineage>
</organism>
<evidence type="ECO:0000256" key="10">
    <source>
        <dbReference type="ARBA" id="ARBA00022723"/>
    </source>
</evidence>
<feature type="domain" description="Rieske" evidence="21">
    <location>
        <begin position="265"/>
        <end position="359"/>
    </location>
</feature>
<evidence type="ECO:0000256" key="1">
    <source>
        <dbReference type="ARBA" id="ARBA00002494"/>
    </source>
</evidence>
<sequence length="378" mass="42073">MSKEQPEQPSEAELAEMSRDDLVKLGGKLDGVEIVEYPDPWPVKGTRAEKRAERLVALWFAIAGLSGLAFVGVFLWWPWQYTAPDDSSGHFLYGLYTPLVGLTLGLSITAIGVGVVLYTKKFLPHEVTVQQRHDAGGSSELDRQTVLAHLADAGTKNGIGRRSLIKRSVGFGLGAFGLAGGVFALGGLIRDPWKNTENHEGLWHTEWQARNGERVFLRRSTGDPHEIALVRPEDLEAGSMETVFPFRESDREDEDALLHAMKSADSPVMLIRLRPDDGRKVVKRAGQEDYNFGDYYAYTKICSHLGCPTSLYEQQTNRILCPCHQSQFDALQYAKPVFGPATRALAQLPIDVDPETGYFYARDDFNEAVGPAFWERKS</sequence>
<dbReference type="InterPro" id="IPR045603">
    <property type="entry name" value="QcrA_N"/>
</dbReference>
<comment type="similarity">
    <text evidence="3">Belongs to the Rieske iron-sulfur protein family.</text>
</comment>
<evidence type="ECO:0000256" key="11">
    <source>
        <dbReference type="ARBA" id="ARBA00022982"/>
    </source>
</evidence>
<dbReference type="InterPro" id="IPR017941">
    <property type="entry name" value="Rieske_2Fe-2S"/>
</dbReference>
<dbReference type="PROSITE" id="PS51296">
    <property type="entry name" value="RIESKE"/>
    <property type="match status" value="1"/>
</dbReference>
<evidence type="ECO:0000256" key="20">
    <source>
        <dbReference type="SAM" id="Phobius"/>
    </source>
</evidence>
<name>A0A4R2R0V8_9PSEU</name>
<evidence type="ECO:0000256" key="5">
    <source>
        <dbReference type="ARBA" id="ARBA00022448"/>
    </source>
</evidence>
<reference evidence="22 23" key="1">
    <citation type="submission" date="2019-03" db="EMBL/GenBank/DDBJ databases">
        <title>Genomic Encyclopedia of Type Strains, Phase IV (KMG-IV): sequencing the most valuable type-strain genomes for metagenomic binning, comparative biology and taxonomic classification.</title>
        <authorList>
            <person name="Goeker M."/>
        </authorList>
    </citation>
    <scope>NUCLEOTIDE SEQUENCE [LARGE SCALE GENOMIC DNA]</scope>
    <source>
        <strain evidence="22 23">DSM 45765</strain>
    </source>
</reference>
<evidence type="ECO:0000256" key="15">
    <source>
        <dbReference type="ARBA" id="ARBA00023014"/>
    </source>
</evidence>
<evidence type="ECO:0000256" key="9">
    <source>
        <dbReference type="ARBA" id="ARBA00022714"/>
    </source>
</evidence>
<dbReference type="InterPro" id="IPR036922">
    <property type="entry name" value="Rieske_2Fe-2S_sf"/>
</dbReference>
<dbReference type="AlphaFoldDB" id="A0A4R2R0V8"/>
<dbReference type="Gene3D" id="2.102.10.10">
    <property type="entry name" value="Rieske [2Fe-2S] iron-sulphur domain"/>
    <property type="match status" value="1"/>
</dbReference>
<evidence type="ECO:0000256" key="19">
    <source>
        <dbReference type="ARBA" id="ARBA00032409"/>
    </source>
</evidence>
<accession>A0A4R2R0V8</accession>
<dbReference type="Pfam" id="PF00355">
    <property type="entry name" value="Rieske"/>
    <property type="match status" value="1"/>
</dbReference>
<evidence type="ECO:0000256" key="4">
    <source>
        <dbReference type="ARBA" id="ARBA00015816"/>
    </source>
</evidence>
<evidence type="ECO:0000256" key="7">
    <source>
        <dbReference type="ARBA" id="ARBA00022660"/>
    </source>
</evidence>
<dbReference type="GO" id="GO:0004497">
    <property type="term" value="F:monooxygenase activity"/>
    <property type="evidence" value="ECO:0007669"/>
    <property type="project" value="UniProtKB-ARBA"/>
</dbReference>
<proteinExistence type="inferred from homology"/>
<comment type="subcellular location">
    <subcellularLocation>
        <location evidence="2">Cell membrane</location>
        <topology evidence="2">Multi-pass membrane protein</topology>
    </subcellularLocation>
</comment>
<dbReference type="Proteomes" id="UP000294911">
    <property type="component" value="Unassembled WGS sequence"/>
</dbReference>
<dbReference type="GO" id="GO:0046872">
    <property type="term" value="F:metal ion binding"/>
    <property type="evidence" value="ECO:0007669"/>
    <property type="project" value="UniProtKB-KW"/>
</dbReference>
<dbReference type="OrthoDB" id="9802613at2"/>
<comment type="function">
    <text evidence="1">Iron-sulfur subunit of the cytochrome bc1 complex, an essential component of the respiratory electron transport chain required for ATP synthesis. The bc1 complex catalyzes the oxidation of menaquinol and the reduction of cytochrome c in the respiratory chain. The bc1 complex operates through a Q-cycle mechanism that couples electron transfer to generation of the proton gradient that drives ATP synthesis.</text>
</comment>
<evidence type="ECO:0000313" key="23">
    <source>
        <dbReference type="Proteomes" id="UP000294911"/>
    </source>
</evidence>
<evidence type="ECO:0000256" key="6">
    <source>
        <dbReference type="ARBA" id="ARBA00022475"/>
    </source>
</evidence>
<keyword evidence="9" id="KW-0001">2Fe-2S</keyword>
<dbReference type="Pfam" id="PF19297">
    <property type="entry name" value="QcrA_N"/>
    <property type="match status" value="1"/>
</dbReference>
<evidence type="ECO:0000256" key="17">
    <source>
        <dbReference type="ARBA" id="ARBA00023157"/>
    </source>
</evidence>
<keyword evidence="6" id="KW-1003">Cell membrane</keyword>